<comment type="subunit">
    <text evidence="1">Self-associates forming complexes of several hundred monomers.</text>
</comment>
<evidence type="ECO:0000313" key="8">
    <source>
        <dbReference type="Proteomes" id="UP000823941"/>
    </source>
</evidence>
<feature type="domain" description="Myb/SANT-like DNA-binding" evidence="6">
    <location>
        <begin position="14"/>
        <end position="71"/>
    </location>
</feature>
<evidence type="ECO:0000256" key="5">
    <source>
        <dbReference type="ARBA" id="ARBA00025466"/>
    </source>
</evidence>
<gene>
    <name evidence="7" type="ORF">JYU34_022017</name>
</gene>
<dbReference type="Pfam" id="PF13873">
    <property type="entry name" value="Myb_DNA-bind_5"/>
    <property type="match status" value="1"/>
</dbReference>
<proteinExistence type="predicted"/>
<comment type="caution">
    <text evidence="7">The sequence shown here is derived from an EMBL/GenBank/DDBJ whole genome shotgun (WGS) entry which is preliminary data.</text>
</comment>
<evidence type="ECO:0000256" key="4">
    <source>
        <dbReference type="ARBA" id="ARBA00023163"/>
    </source>
</evidence>
<dbReference type="InterPro" id="IPR028002">
    <property type="entry name" value="Myb_DNA-bind_5"/>
</dbReference>
<dbReference type="Proteomes" id="UP000823941">
    <property type="component" value="Chromosome 31"/>
</dbReference>
<comment type="function">
    <text evidence="5">Involved in transvection phenomena (= synapsis-dependent gene expression), where the synaptic pairing of chromosomes carrying genes with which zeste interacts influences the expression of these genes. Zeste binds to DNA and stimulates transcription from a nearby promoter.</text>
</comment>
<dbReference type="EMBL" id="JAHIBW010000031">
    <property type="protein sequence ID" value="KAG7295091.1"/>
    <property type="molecule type" value="Genomic_DNA"/>
</dbReference>
<sequence>MDQPLEKVKRQYPSVAQKLRLSQLLEADEELRNGKFTATFSKKTASERWEKIALELNSLTGAKKSGKEWRTVSTTELSLPDFIFMCRFIFLHNVSLHYPVLFETIAFCFFRLGEI</sequence>
<keyword evidence="8" id="KW-1185">Reference proteome</keyword>
<keyword evidence="3" id="KW-0805">Transcription regulation</keyword>
<keyword evidence="4" id="KW-0804">Transcription</keyword>
<accession>A0ABQ7PQ38</accession>
<protein>
    <recommendedName>
        <fullName evidence="2">Regulatory protein zeste</fullName>
    </recommendedName>
</protein>
<name>A0ABQ7PQ38_PLUXY</name>
<evidence type="ECO:0000256" key="3">
    <source>
        <dbReference type="ARBA" id="ARBA00023015"/>
    </source>
</evidence>
<evidence type="ECO:0000313" key="7">
    <source>
        <dbReference type="EMBL" id="KAG7295091.1"/>
    </source>
</evidence>
<evidence type="ECO:0000256" key="1">
    <source>
        <dbReference type="ARBA" id="ARBA00011764"/>
    </source>
</evidence>
<evidence type="ECO:0000259" key="6">
    <source>
        <dbReference type="Pfam" id="PF13873"/>
    </source>
</evidence>
<evidence type="ECO:0000256" key="2">
    <source>
        <dbReference type="ARBA" id="ARBA00016807"/>
    </source>
</evidence>
<reference evidence="7 8" key="1">
    <citation type="submission" date="2021-06" db="EMBL/GenBank/DDBJ databases">
        <title>A haploid diamondback moth (Plutella xylostella L.) genome assembly resolves 31 chromosomes and identifies a diamide resistance mutation.</title>
        <authorList>
            <person name="Ward C.M."/>
            <person name="Perry K.D."/>
            <person name="Baker G."/>
            <person name="Powis K."/>
            <person name="Heckel D.G."/>
            <person name="Baxter S.W."/>
        </authorList>
    </citation>
    <scope>NUCLEOTIDE SEQUENCE [LARGE SCALE GENOMIC DNA]</scope>
    <source>
        <strain evidence="7 8">LV</strain>
        <tissue evidence="7">Single pupa</tissue>
    </source>
</reference>
<organism evidence="7 8">
    <name type="scientific">Plutella xylostella</name>
    <name type="common">Diamondback moth</name>
    <name type="synonym">Plutella maculipennis</name>
    <dbReference type="NCBI Taxonomy" id="51655"/>
    <lineage>
        <taxon>Eukaryota</taxon>
        <taxon>Metazoa</taxon>
        <taxon>Ecdysozoa</taxon>
        <taxon>Arthropoda</taxon>
        <taxon>Hexapoda</taxon>
        <taxon>Insecta</taxon>
        <taxon>Pterygota</taxon>
        <taxon>Neoptera</taxon>
        <taxon>Endopterygota</taxon>
        <taxon>Lepidoptera</taxon>
        <taxon>Glossata</taxon>
        <taxon>Ditrysia</taxon>
        <taxon>Yponomeutoidea</taxon>
        <taxon>Plutellidae</taxon>
        <taxon>Plutella</taxon>
    </lineage>
</organism>